<evidence type="ECO:0000313" key="1">
    <source>
        <dbReference type="EMBL" id="TKA81954.1"/>
    </source>
</evidence>
<comment type="caution">
    <text evidence="1">The sequence shown here is derived from an EMBL/GenBank/DDBJ whole genome shotgun (WGS) entry which is preliminary data.</text>
</comment>
<evidence type="ECO:0000313" key="2">
    <source>
        <dbReference type="Proteomes" id="UP000308768"/>
    </source>
</evidence>
<keyword evidence="2" id="KW-1185">Reference proteome</keyword>
<dbReference type="AlphaFoldDB" id="A0A4U0XVW1"/>
<name>A0A4U0XVW1_9PEZI</name>
<dbReference type="Proteomes" id="UP000308768">
    <property type="component" value="Unassembled WGS sequence"/>
</dbReference>
<dbReference type="EMBL" id="NAJN01000010">
    <property type="protein sequence ID" value="TKA81954.1"/>
    <property type="molecule type" value="Genomic_DNA"/>
</dbReference>
<sequence>MGVTVGEEVFPEVAVQTEAQILEVLKNTVGPIHHAAATCTHSVDAVFPLVQNYMGVDAQWVEMEMVKLPSIHKGWSF</sequence>
<dbReference type="OrthoDB" id="269227at2759"/>
<reference evidence="1 2" key="1">
    <citation type="submission" date="2017-03" db="EMBL/GenBank/DDBJ databases">
        <title>Genomes of endolithic fungi from Antarctica.</title>
        <authorList>
            <person name="Coleine C."/>
            <person name="Masonjones S."/>
            <person name="Stajich J.E."/>
        </authorList>
    </citation>
    <scope>NUCLEOTIDE SEQUENCE [LARGE SCALE GENOMIC DNA]</scope>
    <source>
        <strain evidence="1 2">CCFEE 5187</strain>
    </source>
</reference>
<accession>A0A4U0XVW1</accession>
<gene>
    <name evidence="1" type="ORF">B0A49_02531</name>
</gene>
<protein>
    <submittedName>
        <fullName evidence="1">Uncharacterized protein</fullName>
    </submittedName>
</protein>
<proteinExistence type="predicted"/>
<organism evidence="1 2">
    <name type="scientific">Cryomyces minteri</name>
    <dbReference type="NCBI Taxonomy" id="331657"/>
    <lineage>
        <taxon>Eukaryota</taxon>
        <taxon>Fungi</taxon>
        <taxon>Dikarya</taxon>
        <taxon>Ascomycota</taxon>
        <taxon>Pezizomycotina</taxon>
        <taxon>Dothideomycetes</taxon>
        <taxon>Dothideomycetes incertae sedis</taxon>
        <taxon>Cryomyces</taxon>
    </lineage>
</organism>